<dbReference type="EMBL" id="JARKIE010000008">
    <property type="protein sequence ID" value="KAJ7705414.1"/>
    <property type="molecule type" value="Genomic_DNA"/>
</dbReference>
<name>A0AAD7GU79_MYCRO</name>
<gene>
    <name evidence="1" type="ORF">B0H17DRAFT_1326222</name>
</gene>
<proteinExistence type="predicted"/>
<dbReference type="AlphaFoldDB" id="A0AAD7GU79"/>
<organism evidence="1 2">
    <name type="scientific">Mycena rosella</name>
    <name type="common">Pink bonnet</name>
    <name type="synonym">Agaricus rosellus</name>
    <dbReference type="NCBI Taxonomy" id="1033263"/>
    <lineage>
        <taxon>Eukaryota</taxon>
        <taxon>Fungi</taxon>
        <taxon>Dikarya</taxon>
        <taxon>Basidiomycota</taxon>
        <taxon>Agaricomycotina</taxon>
        <taxon>Agaricomycetes</taxon>
        <taxon>Agaricomycetidae</taxon>
        <taxon>Agaricales</taxon>
        <taxon>Marasmiineae</taxon>
        <taxon>Mycenaceae</taxon>
        <taxon>Mycena</taxon>
    </lineage>
</organism>
<evidence type="ECO:0000313" key="1">
    <source>
        <dbReference type="EMBL" id="KAJ7705414.1"/>
    </source>
</evidence>
<keyword evidence="2" id="KW-1185">Reference proteome</keyword>
<reference evidence="1" key="1">
    <citation type="submission" date="2023-03" db="EMBL/GenBank/DDBJ databases">
        <title>Massive genome expansion in bonnet fungi (Mycena s.s.) driven by repeated elements and novel gene families across ecological guilds.</title>
        <authorList>
            <consortium name="Lawrence Berkeley National Laboratory"/>
            <person name="Harder C.B."/>
            <person name="Miyauchi S."/>
            <person name="Viragh M."/>
            <person name="Kuo A."/>
            <person name="Thoen E."/>
            <person name="Andreopoulos B."/>
            <person name="Lu D."/>
            <person name="Skrede I."/>
            <person name="Drula E."/>
            <person name="Henrissat B."/>
            <person name="Morin E."/>
            <person name="Kohler A."/>
            <person name="Barry K."/>
            <person name="LaButti K."/>
            <person name="Morin E."/>
            <person name="Salamov A."/>
            <person name="Lipzen A."/>
            <person name="Mereny Z."/>
            <person name="Hegedus B."/>
            <person name="Baldrian P."/>
            <person name="Stursova M."/>
            <person name="Weitz H."/>
            <person name="Taylor A."/>
            <person name="Grigoriev I.V."/>
            <person name="Nagy L.G."/>
            <person name="Martin F."/>
            <person name="Kauserud H."/>
        </authorList>
    </citation>
    <scope>NUCLEOTIDE SEQUENCE</scope>
    <source>
        <strain evidence="1">CBHHK067</strain>
    </source>
</reference>
<dbReference type="Proteomes" id="UP001221757">
    <property type="component" value="Unassembled WGS sequence"/>
</dbReference>
<protein>
    <submittedName>
        <fullName evidence="1">Uncharacterized protein</fullName>
    </submittedName>
</protein>
<accession>A0AAD7GU79</accession>
<evidence type="ECO:0000313" key="2">
    <source>
        <dbReference type="Proteomes" id="UP001221757"/>
    </source>
</evidence>
<comment type="caution">
    <text evidence="1">The sequence shown here is derived from an EMBL/GenBank/DDBJ whole genome shotgun (WGS) entry which is preliminary data.</text>
</comment>
<sequence length="165" mass="18785">MNDLLLRMSGTLHHLQLNAEVKLSDYAYRYSNIFRALALILSLLTQCTTTASFVDVLDLSLYKQLKTLTLPELNSDAQDATTYARFLQFVLRISAPTLESVVFPLPGGGYKLMDWAAIDKFFASPDFPRLRTVRIEAAETLRAYFEEKLPLLHELGTLKVDNHMR</sequence>